<dbReference type="SUPFAM" id="SSF51730">
    <property type="entry name" value="FAD-linked oxidoreductase"/>
    <property type="match status" value="1"/>
</dbReference>
<dbReference type="InterPro" id="IPR029041">
    <property type="entry name" value="FAD-linked_oxidoreductase-like"/>
</dbReference>
<dbReference type="EMBL" id="CP002961">
    <property type="protein sequence ID" value="AFK04422.1"/>
    <property type="molecule type" value="Genomic_DNA"/>
</dbReference>
<keyword evidence="4" id="KW-1185">Reference proteome</keyword>
<dbReference type="PANTHER" id="PTHR13914">
    <property type="entry name" value="PROLINE OXIDASE"/>
    <property type="match status" value="1"/>
</dbReference>
<gene>
    <name evidence="3" type="ordered locus">Emtol_3293</name>
</gene>
<accession>A0ABM5N4Q0</accession>
<protein>
    <submittedName>
        <fullName evidence="3">Proline dehydrogenase</fullName>
    </submittedName>
</protein>
<dbReference type="InterPro" id="IPR015659">
    <property type="entry name" value="Proline_oxidase"/>
</dbReference>
<evidence type="ECO:0000259" key="2">
    <source>
        <dbReference type="Pfam" id="PF01619"/>
    </source>
</evidence>
<dbReference type="Pfam" id="PF01619">
    <property type="entry name" value="Pro_dh"/>
    <property type="match status" value="1"/>
</dbReference>
<dbReference type="PANTHER" id="PTHR13914:SF0">
    <property type="entry name" value="PROLINE DEHYDROGENASE 1, MITOCHONDRIAL"/>
    <property type="match status" value="1"/>
</dbReference>
<dbReference type="Gene3D" id="3.20.20.220">
    <property type="match status" value="1"/>
</dbReference>
<dbReference type="InterPro" id="IPR002872">
    <property type="entry name" value="Proline_DH_dom"/>
</dbReference>
<organism evidence="3 4">
    <name type="scientific">Emticicia oligotrophica (strain DSM 17448 / CIP 109782 / MTCC 6937 / GPTSA100-15)</name>
    <dbReference type="NCBI Taxonomy" id="929562"/>
    <lineage>
        <taxon>Bacteria</taxon>
        <taxon>Pseudomonadati</taxon>
        <taxon>Bacteroidota</taxon>
        <taxon>Cytophagia</taxon>
        <taxon>Cytophagales</taxon>
        <taxon>Leadbetterellaceae</taxon>
        <taxon>Emticicia</taxon>
    </lineage>
</organism>
<keyword evidence="1" id="KW-0560">Oxidoreductase</keyword>
<evidence type="ECO:0000256" key="1">
    <source>
        <dbReference type="ARBA" id="ARBA00023002"/>
    </source>
</evidence>
<dbReference type="RefSeq" id="WP_015030116.1">
    <property type="nucleotide sequence ID" value="NC_018748.1"/>
</dbReference>
<proteinExistence type="predicted"/>
<name>A0ABM5N4Q0_EMTOG</name>
<dbReference type="Proteomes" id="UP000002875">
    <property type="component" value="Chromosome"/>
</dbReference>
<evidence type="ECO:0000313" key="3">
    <source>
        <dbReference type="EMBL" id="AFK04422.1"/>
    </source>
</evidence>
<reference evidence="3 4" key="1">
    <citation type="submission" date="2011-07" db="EMBL/GenBank/DDBJ databases">
        <title>The complete genome of chromosome of Emticicia oligotrophica DSM 17448.</title>
        <authorList>
            <consortium name="US DOE Joint Genome Institute (JGI-PGF)"/>
            <person name="Lucas S."/>
            <person name="Han J."/>
            <person name="Lapidus A."/>
            <person name="Bruce D."/>
            <person name="Goodwin L."/>
            <person name="Pitluck S."/>
            <person name="Peters L."/>
            <person name="Kyrpides N."/>
            <person name="Mavromatis K."/>
            <person name="Ivanova N."/>
            <person name="Ovchinnikova G."/>
            <person name="Teshima H."/>
            <person name="Detter J.C."/>
            <person name="Tapia R."/>
            <person name="Han C."/>
            <person name="Land M."/>
            <person name="Hauser L."/>
            <person name="Markowitz V."/>
            <person name="Cheng J.-F."/>
            <person name="Hugenholtz P."/>
            <person name="Woyke T."/>
            <person name="Wu D."/>
            <person name="Tindall B."/>
            <person name="Pomrenke H."/>
            <person name="Brambilla E."/>
            <person name="Klenk H.-P."/>
            <person name="Eisen J.A."/>
        </authorList>
    </citation>
    <scope>NUCLEOTIDE SEQUENCE [LARGE SCALE GENOMIC DNA]</scope>
    <source>
        <strain evidence="3 4">DSM 17448</strain>
    </source>
</reference>
<sequence length="401" mass="45703">MEAAPQNQLLSFEDTSVAFAQQSDSKLQKTYLIFAMMNQNWLVKIGTFFIKFILKIGLPVKFLIKNTLFEQFCGGESIETCQKTIENLARGNVGTILDYSVEGEDNENDFDKTTDEVERTIIRASQQATNIPFSVFKVSGVGSVELLEKVQERPEMLTKEDKAAFQRIHDRVNRLCQLAAQLNVRIFLDAEESWIQDVIDNLCYEMMKKYNVGGKTIVYNTYQLYRWASLDNLINACENARKNGYTVGAKLVRGAYMEKERRRAAEMEYQSPIQATKEDTDKDFNKAVYFAVENTDILSICLGTHNEDSCLLCVKLMQEKGIAKNDSCIWFAQLLGMSDNISYNLANAGYNVAKYVPYGPVEAVMPYLFRRADENTSIAGQSSREFLLVKKERERRTKKAA</sequence>
<feature type="domain" description="Proline dehydrogenase" evidence="2">
    <location>
        <begin position="81"/>
        <end position="383"/>
    </location>
</feature>
<evidence type="ECO:0000313" key="4">
    <source>
        <dbReference type="Proteomes" id="UP000002875"/>
    </source>
</evidence>